<dbReference type="RefSeq" id="XP_047783134.1">
    <property type="nucleotide sequence ID" value="XM_047922692.1"/>
</dbReference>
<feature type="compositionally biased region" description="Polar residues" evidence="1">
    <location>
        <begin position="557"/>
        <end position="568"/>
    </location>
</feature>
<comment type="caution">
    <text evidence="2">The sequence shown here is derived from an EMBL/GenBank/DDBJ whole genome shotgun (WGS) entry which is preliminary data.</text>
</comment>
<dbReference type="Proteomes" id="UP000814176">
    <property type="component" value="Unassembled WGS sequence"/>
</dbReference>
<feature type="compositionally biased region" description="Low complexity" evidence="1">
    <location>
        <begin position="709"/>
        <end position="737"/>
    </location>
</feature>
<feature type="compositionally biased region" description="Low complexity" evidence="1">
    <location>
        <begin position="617"/>
        <end position="634"/>
    </location>
</feature>
<feature type="region of interest" description="Disordered" evidence="1">
    <location>
        <begin position="391"/>
        <end position="415"/>
    </location>
</feature>
<protein>
    <recommendedName>
        <fullName evidence="4">Zinc-finger domain-containing protein</fullName>
    </recommendedName>
</protein>
<organism evidence="2 3">
    <name type="scientific">Rhodofomes roseus</name>
    <dbReference type="NCBI Taxonomy" id="34475"/>
    <lineage>
        <taxon>Eukaryota</taxon>
        <taxon>Fungi</taxon>
        <taxon>Dikarya</taxon>
        <taxon>Basidiomycota</taxon>
        <taxon>Agaricomycotina</taxon>
        <taxon>Agaricomycetes</taxon>
        <taxon>Polyporales</taxon>
        <taxon>Rhodofomes</taxon>
    </lineage>
</organism>
<evidence type="ECO:0000256" key="1">
    <source>
        <dbReference type="SAM" id="MobiDB-lite"/>
    </source>
</evidence>
<proteinExistence type="predicted"/>
<evidence type="ECO:0008006" key="4">
    <source>
        <dbReference type="Google" id="ProtNLM"/>
    </source>
</evidence>
<feature type="compositionally biased region" description="Polar residues" evidence="1">
    <location>
        <begin position="11"/>
        <end position="28"/>
    </location>
</feature>
<feature type="compositionally biased region" description="Polar residues" evidence="1">
    <location>
        <begin position="681"/>
        <end position="691"/>
    </location>
</feature>
<feature type="compositionally biased region" description="Basic and acidic residues" evidence="1">
    <location>
        <begin position="391"/>
        <end position="408"/>
    </location>
</feature>
<feature type="compositionally biased region" description="Low complexity" evidence="1">
    <location>
        <begin position="84"/>
        <end position="104"/>
    </location>
</feature>
<keyword evidence="3" id="KW-1185">Reference proteome</keyword>
<evidence type="ECO:0000313" key="3">
    <source>
        <dbReference type="Proteomes" id="UP000814176"/>
    </source>
</evidence>
<gene>
    <name evidence="2" type="ORF">C8Q71DRAFT_739015</name>
</gene>
<feature type="region of interest" description="Disordered" evidence="1">
    <location>
        <begin position="463"/>
        <end position="649"/>
    </location>
</feature>
<feature type="compositionally biased region" description="Polar residues" evidence="1">
    <location>
        <begin position="463"/>
        <end position="496"/>
    </location>
</feature>
<feature type="region of interest" description="Disordered" evidence="1">
    <location>
        <begin position="680"/>
        <end position="737"/>
    </location>
</feature>
<accession>A0ABQ8KSN9</accession>
<reference evidence="2 3" key="1">
    <citation type="journal article" date="2021" name="Environ. Microbiol.">
        <title>Gene family expansions and transcriptome signatures uncover fungal adaptations to wood decay.</title>
        <authorList>
            <person name="Hage H."/>
            <person name="Miyauchi S."/>
            <person name="Viragh M."/>
            <person name="Drula E."/>
            <person name="Min B."/>
            <person name="Chaduli D."/>
            <person name="Navarro D."/>
            <person name="Favel A."/>
            <person name="Norest M."/>
            <person name="Lesage-Meessen L."/>
            <person name="Balint B."/>
            <person name="Merenyi Z."/>
            <person name="de Eugenio L."/>
            <person name="Morin E."/>
            <person name="Martinez A.T."/>
            <person name="Baldrian P."/>
            <person name="Stursova M."/>
            <person name="Martinez M.J."/>
            <person name="Novotny C."/>
            <person name="Magnuson J.K."/>
            <person name="Spatafora J.W."/>
            <person name="Maurice S."/>
            <person name="Pangilinan J."/>
            <person name="Andreopoulos W."/>
            <person name="LaButti K."/>
            <person name="Hundley H."/>
            <person name="Na H."/>
            <person name="Kuo A."/>
            <person name="Barry K."/>
            <person name="Lipzen A."/>
            <person name="Henrissat B."/>
            <person name="Riley R."/>
            <person name="Ahrendt S."/>
            <person name="Nagy L.G."/>
            <person name="Grigoriev I.V."/>
            <person name="Martin F."/>
            <person name="Rosso M.N."/>
        </authorList>
    </citation>
    <scope>NUCLEOTIDE SEQUENCE [LARGE SCALE GENOMIC DNA]</scope>
    <source>
        <strain evidence="2 3">CIRM-BRFM 1785</strain>
    </source>
</reference>
<evidence type="ECO:0000313" key="2">
    <source>
        <dbReference type="EMBL" id="KAH9841835.1"/>
    </source>
</evidence>
<sequence length="973" mass="102597">MTIMPAPGFAQQPQAIPNQLGSGPSSATDPAASLREAALLTLKSRRRKLGSGSEPAGIPPRPQVVQVTSVEPSIQLDYGQEEPSGGSSTASVSSVAQSAKSATPEPEEDDGQGREEGEISDSEPTPASPVAQPEVAREAKIKPAPRAVVKPPTPAKPIPNKTTTAPGPSPPRESNDVSGQSASDLMPPPPPPLPYVLDEKHVRPGLEMTQAHYNAAKDLVLDLLGWGVPPEYLVSCGVSREIMFYVFTELNLRLPPNFDATGIPPYPPSPMALNAAPTVTLIKRTDTMTLRAVNSVAKLPANGQSSSSQTTLSATANTFIPVTAASSSTGPNLFDMEQQRRQELLARKAAIASRKKQQVALLSSAPVGNATVATTESQDVEMADATPTKTVDDFLKSIGPDSEKDNGKGKAPARPISAVSFSTTSDAMDVDEVIPGLSIDTMMTSAVQSPQSYAFVQSPTSTRATPVSAIGPQSTVESVTSTTNGSLESVASSSGERSPANPSPSEVEAVPGLSFNPVASNPEPSRREPLARRGTKRPVAADFDDDAQPPIPRPRPNHSNGASRNPYHQPSFKRSVGTFSGLSNMRRCVIDLSDSEDEEEEEEGAIPSKHDDGLFTRPPSAARAVPRRGASVARQSPPGRGSATPTAMTPAALQEKEQEIRQMRELIAQREQSRLRKLVTMSRSTPTSTAETPVANGGPSTVPPEENTSSHTSTGSSTPTALGPVSIPSTTSIATSSTATPIDVVSNSLFDPATGDRVLTAEARHEQPMNVDGTSSEDAMNVDVVSANAGTSAQVNATTRQDELDLAVQSEDARTGFSAYSSPLDCFLSLRSRSYLDGYGGGSSSAYQLDDGMDNSSISSSPRNSSIDLKDLKMAHAKNLLTDPSRPICQYEIPGGGECRDRDCDCIHLSRPPAADPTDDETAHYLYAHYAVPSGSHHSAKVIKDALENIRQRSPAKSFDDCVAEVVTALCLR</sequence>
<dbReference type="GeneID" id="72003424"/>
<feature type="region of interest" description="Disordered" evidence="1">
    <location>
        <begin position="1"/>
        <end position="195"/>
    </location>
</feature>
<name>A0ABQ8KSN9_9APHY</name>
<feature type="compositionally biased region" description="Acidic residues" evidence="1">
    <location>
        <begin position="593"/>
        <end position="604"/>
    </location>
</feature>
<dbReference type="EMBL" id="JADCUA010000003">
    <property type="protein sequence ID" value="KAH9841835.1"/>
    <property type="molecule type" value="Genomic_DNA"/>
</dbReference>